<feature type="domain" description="Methyl-accepting transducer" evidence="6">
    <location>
        <begin position="319"/>
        <end position="555"/>
    </location>
</feature>
<dbReference type="InterPro" id="IPR024478">
    <property type="entry name" value="HlyB_4HB_MCP"/>
</dbReference>
<name>A0ABY9R547_9BACT</name>
<dbReference type="PROSITE" id="PS50885">
    <property type="entry name" value="HAMP"/>
    <property type="match status" value="1"/>
</dbReference>
<dbReference type="Gene3D" id="6.10.340.10">
    <property type="match status" value="1"/>
</dbReference>
<feature type="transmembrane region" description="Helical" evidence="5">
    <location>
        <begin position="6"/>
        <end position="32"/>
    </location>
</feature>
<feature type="transmembrane region" description="Helical" evidence="5">
    <location>
        <begin position="199"/>
        <end position="217"/>
    </location>
</feature>
<dbReference type="PROSITE" id="PS50111">
    <property type="entry name" value="CHEMOTAXIS_TRANSDUC_2"/>
    <property type="match status" value="1"/>
</dbReference>
<sequence length="592" mass="63492">MNNFNVGIRLIAGFIFVFLLTLITAGSGYLAIENASESLRRSNEEMLPAVAHIGSIELAMRSIVVAQRTLMMERLPRADRDRQREDIRLAREVITKSRGEMERLRQSPAVQEKWTAFVTTLNAVRAINDEIMSSIQEWERDIASEDKQSRAADFVTGKGVQANARLAEAAAAVQEAVQTDARAARVQNATEAHRAHNTAIALAVGAPLLSLLLGFLISRSITRPLGGAVSFAQLVAGGNLNADLAVRGHDEIGRLADALRVMVDTLKAKIAEAEDKSEQAARKEQEALAAMREAEEARKQAEHAKREGMLQAAAQVEGAVEVVSSASEELSAQIEQADRGAEEQAKRVSETATAMEEMNASVLEVARNAGDTAEVSDSARAKAAHGAALVERVVGTIDGVRRQSLDLKADMEDLGRQAESIGAIMNVISDIADQTNLLALNAAIEAARAGDAGRGFAVVADEVRKLAEKTMQATVQVGEAIRGVQQGTRKNMENVDRSVQGIEESTQLVRQSGEALGEIVRLVETASDQVRSIATASEQQSSASEEINHAVEQVSTISGETAQAMRESARAVSALAEQAQVLKRLVEEMKAA</sequence>
<dbReference type="InterPro" id="IPR004089">
    <property type="entry name" value="MCPsignal_dom"/>
</dbReference>
<organism evidence="8 9">
    <name type="scientific">Nitratidesulfovibrio liaohensis</name>
    <dbReference type="NCBI Taxonomy" id="2604158"/>
    <lineage>
        <taxon>Bacteria</taxon>
        <taxon>Pseudomonadati</taxon>
        <taxon>Thermodesulfobacteriota</taxon>
        <taxon>Desulfovibrionia</taxon>
        <taxon>Desulfovibrionales</taxon>
        <taxon>Desulfovibrionaceae</taxon>
        <taxon>Nitratidesulfovibrio</taxon>
    </lineage>
</organism>
<dbReference type="Pfam" id="PF00672">
    <property type="entry name" value="HAMP"/>
    <property type="match status" value="1"/>
</dbReference>
<keyword evidence="9" id="KW-1185">Reference proteome</keyword>
<dbReference type="Pfam" id="PF12729">
    <property type="entry name" value="4HB_MCP_1"/>
    <property type="match status" value="1"/>
</dbReference>
<dbReference type="PANTHER" id="PTHR32089:SF112">
    <property type="entry name" value="LYSOZYME-LIKE PROTEIN-RELATED"/>
    <property type="match status" value="1"/>
</dbReference>
<dbReference type="PANTHER" id="PTHR32089">
    <property type="entry name" value="METHYL-ACCEPTING CHEMOTAXIS PROTEIN MCPB"/>
    <property type="match status" value="1"/>
</dbReference>
<keyword evidence="4" id="KW-0175">Coiled coil</keyword>
<evidence type="ECO:0000256" key="3">
    <source>
        <dbReference type="PROSITE-ProRule" id="PRU00284"/>
    </source>
</evidence>
<feature type="domain" description="HAMP" evidence="7">
    <location>
        <begin position="219"/>
        <end position="271"/>
    </location>
</feature>
<dbReference type="SUPFAM" id="SSF58104">
    <property type="entry name" value="Methyl-accepting chemotaxis protein (MCP) signaling domain"/>
    <property type="match status" value="1"/>
</dbReference>
<evidence type="ECO:0000256" key="5">
    <source>
        <dbReference type="SAM" id="Phobius"/>
    </source>
</evidence>
<reference evidence="8" key="1">
    <citation type="submission" date="2023-09" db="EMBL/GenBank/DDBJ databases">
        <authorList>
            <consortium name="CW5 consortium"/>
            <person name="Lu C.-W."/>
        </authorList>
    </citation>
    <scope>NUCLEOTIDE SEQUENCE</scope>
    <source>
        <strain evidence="8">KPS</strain>
    </source>
</reference>
<evidence type="ECO:0000256" key="2">
    <source>
        <dbReference type="ARBA" id="ARBA00029447"/>
    </source>
</evidence>
<dbReference type="Pfam" id="PF00015">
    <property type="entry name" value="MCPsignal"/>
    <property type="match status" value="1"/>
</dbReference>
<evidence type="ECO:0000259" key="7">
    <source>
        <dbReference type="PROSITE" id="PS50885"/>
    </source>
</evidence>
<evidence type="ECO:0000313" key="9">
    <source>
        <dbReference type="Proteomes" id="UP001180616"/>
    </source>
</evidence>
<dbReference type="InterPro" id="IPR003660">
    <property type="entry name" value="HAMP_dom"/>
</dbReference>
<gene>
    <name evidence="8" type="ORF">KPS_000707</name>
</gene>
<dbReference type="Gene3D" id="1.10.287.950">
    <property type="entry name" value="Methyl-accepting chemotaxis protein"/>
    <property type="match status" value="1"/>
</dbReference>
<comment type="similarity">
    <text evidence="2">Belongs to the methyl-accepting chemotaxis (MCP) protein family.</text>
</comment>
<keyword evidence="5" id="KW-0812">Transmembrane</keyword>
<dbReference type="Proteomes" id="UP001180616">
    <property type="component" value="Chromosome"/>
</dbReference>
<evidence type="ECO:0000256" key="1">
    <source>
        <dbReference type="ARBA" id="ARBA00023224"/>
    </source>
</evidence>
<dbReference type="EMBL" id="CP133659">
    <property type="protein sequence ID" value="WMW66153.1"/>
    <property type="molecule type" value="Genomic_DNA"/>
</dbReference>
<dbReference type="CDD" id="cd06225">
    <property type="entry name" value="HAMP"/>
    <property type="match status" value="1"/>
</dbReference>
<protein>
    <submittedName>
        <fullName evidence="8">Methyl-accepting chemotaxis protein</fullName>
    </submittedName>
</protein>
<accession>A0ABY9R547</accession>
<keyword evidence="5" id="KW-0472">Membrane</keyword>
<dbReference type="SMART" id="SM00283">
    <property type="entry name" value="MA"/>
    <property type="match status" value="1"/>
</dbReference>
<dbReference type="RefSeq" id="WP_309542059.1">
    <property type="nucleotide sequence ID" value="NZ_CP133659.1"/>
</dbReference>
<feature type="coiled-coil region" evidence="4">
    <location>
        <begin position="256"/>
        <end position="347"/>
    </location>
</feature>
<evidence type="ECO:0000256" key="4">
    <source>
        <dbReference type="SAM" id="Coils"/>
    </source>
</evidence>
<keyword evidence="5" id="KW-1133">Transmembrane helix</keyword>
<evidence type="ECO:0000313" key="8">
    <source>
        <dbReference type="EMBL" id="WMW66153.1"/>
    </source>
</evidence>
<evidence type="ECO:0000259" key="6">
    <source>
        <dbReference type="PROSITE" id="PS50111"/>
    </source>
</evidence>
<proteinExistence type="inferred from homology"/>
<keyword evidence="1 3" id="KW-0807">Transducer</keyword>
<dbReference type="SMART" id="SM00304">
    <property type="entry name" value="HAMP"/>
    <property type="match status" value="1"/>
</dbReference>